<protein>
    <submittedName>
        <fullName evidence="1">Uncharacterized protein</fullName>
    </submittedName>
</protein>
<dbReference type="EMBL" id="KZ857518">
    <property type="protein sequence ID" value="RDX41239.1"/>
    <property type="molecule type" value="Genomic_DNA"/>
</dbReference>
<feature type="non-terminal residue" evidence="1">
    <location>
        <position position="198"/>
    </location>
</feature>
<reference evidence="1 2" key="1">
    <citation type="journal article" date="2018" name="Biotechnol. Biofuels">
        <title>Integrative visual omics of the white-rot fungus Polyporus brumalis exposes the biotechnological potential of its oxidative enzymes for delignifying raw plant biomass.</title>
        <authorList>
            <person name="Miyauchi S."/>
            <person name="Rancon A."/>
            <person name="Drula E."/>
            <person name="Hage H."/>
            <person name="Chaduli D."/>
            <person name="Favel A."/>
            <person name="Grisel S."/>
            <person name="Henrissat B."/>
            <person name="Herpoel-Gimbert I."/>
            <person name="Ruiz-Duenas F.J."/>
            <person name="Chevret D."/>
            <person name="Hainaut M."/>
            <person name="Lin J."/>
            <person name="Wang M."/>
            <person name="Pangilinan J."/>
            <person name="Lipzen A."/>
            <person name="Lesage-Meessen L."/>
            <person name="Navarro D."/>
            <person name="Riley R."/>
            <person name="Grigoriev I.V."/>
            <person name="Zhou S."/>
            <person name="Raouche S."/>
            <person name="Rosso M.N."/>
        </authorList>
    </citation>
    <scope>NUCLEOTIDE SEQUENCE [LARGE SCALE GENOMIC DNA]</scope>
    <source>
        <strain evidence="1 2">BRFM 1820</strain>
    </source>
</reference>
<dbReference type="OrthoDB" id="2749683at2759"/>
<gene>
    <name evidence="1" type="ORF">OH76DRAFT_1364916</name>
</gene>
<name>A0A371CLS3_9APHY</name>
<dbReference type="Proteomes" id="UP000256964">
    <property type="component" value="Unassembled WGS sequence"/>
</dbReference>
<dbReference type="STRING" id="139420.A0A371CLS3"/>
<accession>A0A371CLS3</accession>
<evidence type="ECO:0000313" key="1">
    <source>
        <dbReference type="EMBL" id="RDX41239.1"/>
    </source>
</evidence>
<dbReference type="AlphaFoldDB" id="A0A371CLS3"/>
<proteinExistence type="predicted"/>
<organism evidence="1 2">
    <name type="scientific">Lentinus brumalis</name>
    <dbReference type="NCBI Taxonomy" id="2498619"/>
    <lineage>
        <taxon>Eukaryota</taxon>
        <taxon>Fungi</taxon>
        <taxon>Dikarya</taxon>
        <taxon>Basidiomycota</taxon>
        <taxon>Agaricomycotina</taxon>
        <taxon>Agaricomycetes</taxon>
        <taxon>Polyporales</taxon>
        <taxon>Polyporaceae</taxon>
        <taxon>Lentinus</taxon>
    </lineage>
</organism>
<sequence>MFRTAESVLLRNGDRCFSNGQWVLWDGQPAAFCPTIQPPTGVRQLGKVQEIIQVANPEPSALHGKGDFALIRHAEVADRDSHYDMPRVVLQSRHSLVPIQDIQCTVNVQHNCAARQCTIVTVEQVGREEQEKTKRLVKAVRHTAPDDLILNTAQMRNSAKLMPFCCTVRQLDRDHIVHLSAMQEFEAARCRRARAATS</sequence>
<evidence type="ECO:0000313" key="2">
    <source>
        <dbReference type="Proteomes" id="UP000256964"/>
    </source>
</evidence>
<keyword evidence="2" id="KW-1185">Reference proteome</keyword>